<dbReference type="EMBL" id="JAQQAF010000004">
    <property type="protein sequence ID" value="KAJ8492741.1"/>
    <property type="molecule type" value="Genomic_DNA"/>
</dbReference>
<dbReference type="AlphaFoldDB" id="A0AAV8R639"/>
<accession>A0AAV8R639</accession>
<sequence>MKLIRQLFTLVTQVLQDHNKRPSMKPLVDLQMRWMVASEMLLLSTLIFLVFLVDKTQKFRLRLPDGIPDQIQYLCTSTKRRGTIRFT</sequence>
<dbReference type="Proteomes" id="UP001222027">
    <property type="component" value="Unassembled WGS sequence"/>
</dbReference>
<evidence type="ECO:0000256" key="1">
    <source>
        <dbReference type="SAM" id="Phobius"/>
    </source>
</evidence>
<organism evidence="2 3">
    <name type="scientific">Ensete ventricosum</name>
    <name type="common">Abyssinian banana</name>
    <name type="synonym">Musa ensete</name>
    <dbReference type="NCBI Taxonomy" id="4639"/>
    <lineage>
        <taxon>Eukaryota</taxon>
        <taxon>Viridiplantae</taxon>
        <taxon>Streptophyta</taxon>
        <taxon>Embryophyta</taxon>
        <taxon>Tracheophyta</taxon>
        <taxon>Spermatophyta</taxon>
        <taxon>Magnoliopsida</taxon>
        <taxon>Liliopsida</taxon>
        <taxon>Zingiberales</taxon>
        <taxon>Musaceae</taxon>
        <taxon>Ensete</taxon>
    </lineage>
</organism>
<evidence type="ECO:0000313" key="2">
    <source>
        <dbReference type="EMBL" id="KAJ8492741.1"/>
    </source>
</evidence>
<protein>
    <submittedName>
        <fullName evidence="2">Uncharacterized protein</fullName>
    </submittedName>
</protein>
<evidence type="ECO:0000313" key="3">
    <source>
        <dbReference type="Proteomes" id="UP001222027"/>
    </source>
</evidence>
<proteinExistence type="predicted"/>
<feature type="transmembrane region" description="Helical" evidence="1">
    <location>
        <begin position="32"/>
        <end position="53"/>
    </location>
</feature>
<keyword evidence="1" id="KW-0812">Transmembrane</keyword>
<keyword evidence="3" id="KW-1185">Reference proteome</keyword>
<gene>
    <name evidence="2" type="ORF">OPV22_014462</name>
</gene>
<keyword evidence="1" id="KW-0472">Membrane</keyword>
<name>A0AAV8R639_ENSVE</name>
<comment type="caution">
    <text evidence="2">The sequence shown here is derived from an EMBL/GenBank/DDBJ whole genome shotgun (WGS) entry which is preliminary data.</text>
</comment>
<keyword evidence="1" id="KW-1133">Transmembrane helix</keyword>
<reference evidence="2 3" key="1">
    <citation type="submission" date="2022-12" db="EMBL/GenBank/DDBJ databases">
        <title>Chromosome-scale assembly of the Ensete ventricosum genome.</title>
        <authorList>
            <person name="Dussert Y."/>
            <person name="Stocks J."/>
            <person name="Wendawek A."/>
            <person name="Woldeyes F."/>
            <person name="Nichols R.A."/>
            <person name="Borrell J.S."/>
        </authorList>
    </citation>
    <scope>NUCLEOTIDE SEQUENCE [LARGE SCALE GENOMIC DNA]</scope>
    <source>
        <strain evidence="3">cv. Maze</strain>
        <tissue evidence="2">Seeds</tissue>
    </source>
</reference>